<dbReference type="Gene3D" id="3.30.450.20">
    <property type="entry name" value="PAS domain"/>
    <property type="match status" value="1"/>
</dbReference>
<dbReference type="Gene3D" id="1.10.8.60">
    <property type="match status" value="1"/>
</dbReference>
<dbReference type="GO" id="GO:0006355">
    <property type="term" value="P:regulation of DNA-templated transcription"/>
    <property type="evidence" value="ECO:0007669"/>
    <property type="project" value="InterPro"/>
</dbReference>
<keyword evidence="6" id="KW-1185">Reference proteome</keyword>
<dbReference type="PROSITE" id="PS00676">
    <property type="entry name" value="SIGMA54_INTERACT_2"/>
    <property type="match status" value="1"/>
</dbReference>
<dbReference type="Gene3D" id="3.40.50.300">
    <property type="entry name" value="P-loop containing nucleotide triphosphate hydrolases"/>
    <property type="match status" value="1"/>
</dbReference>
<dbReference type="AlphaFoldDB" id="A0A833HQK2"/>
<proteinExistence type="predicted"/>
<name>A0A833HQK2_9FIRM</name>
<feature type="domain" description="PAS" evidence="4">
    <location>
        <begin position="215"/>
        <end position="267"/>
    </location>
</feature>
<evidence type="ECO:0000259" key="4">
    <source>
        <dbReference type="PROSITE" id="PS50112"/>
    </source>
</evidence>
<accession>A0A833HQK2</accession>
<feature type="domain" description="Sigma-54 factor interaction" evidence="3">
    <location>
        <begin position="341"/>
        <end position="567"/>
    </location>
</feature>
<dbReference type="PANTHER" id="PTHR32071">
    <property type="entry name" value="TRANSCRIPTIONAL REGULATORY PROTEIN"/>
    <property type="match status" value="1"/>
</dbReference>
<dbReference type="InterPro" id="IPR035965">
    <property type="entry name" value="PAS-like_dom_sf"/>
</dbReference>
<dbReference type="InterPro" id="IPR025662">
    <property type="entry name" value="Sigma_54_int_dom_ATP-bd_1"/>
</dbReference>
<comment type="caution">
    <text evidence="5">The sequence shown here is derived from an EMBL/GenBank/DDBJ whole genome shotgun (WGS) entry which is preliminary data.</text>
</comment>
<evidence type="ECO:0000259" key="3">
    <source>
        <dbReference type="PROSITE" id="PS50045"/>
    </source>
</evidence>
<dbReference type="Pfam" id="PF25601">
    <property type="entry name" value="AAA_lid_14"/>
    <property type="match status" value="1"/>
</dbReference>
<sequence>MRNKHITLVAGTEHTKTALVNQLKEYISDMVTIKSYAIDEGIGEVIKDQLVLLTSQLVKKELLELNLLDTSCQIVVANRTISYDHIDQVVLLPKGTKVLFVNDVYPTTHEGINTLVDLGIDYLEFFPYYPGIQEGDEYKDIKVAVTPGEIDKVPAYIEKVYDIGPRLMDFTTITTILSKLDILEYEAGHFSQRYLQKIIGMAKRLAHSTNEITKLNQHLAMVIDSLNDGLLVYDVKGQISVFNENLKKLLNVGNSQTIERGLKDIIYNKSLLAFLMDNEAYQSKVFDLDGTEVLVNKFQIPGSTSVIATFKKAREAIESNERLKRELINKGFYAKYTFDDIVGNSKKIRRVKEVCKKLANTDLTILIEGESGTGKELFASAIHNESKRRKGPFLAVNFSALPDELLESELFGYEEGAFTGAKKGGKAGLFEQADGGTIFLDEIGDVSMKVQARLLRVLQEKEIMRVGGSEIKTIDVRIIAATNKDLLSLVNKRSFREDLYYRLKMGYVKLFPLRERKEDVIQLLHYFMNIETREKIIIADEVIEKLFKYDWYGNVRELKNTISYILAVKENHHITLNDLPPISFFQHKEENKENHLQKAIDVALDPEELFILKKIDDLCKVGEIVGRDKLSDETKGTEHQMTSYQMRTRLNRLERKGFTLKERGKRGTVLSQQGKDALMALMVKRNG</sequence>
<dbReference type="InterPro" id="IPR025943">
    <property type="entry name" value="Sigma_54_int_dom_ATP-bd_2"/>
</dbReference>
<evidence type="ECO:0000256" key="1">
    <source>
        <dbReference type="ARBA" id="ARBA00022741"/>
    </source>
</evidence>
<reference evidence="5 6" key="1">
    <citation type="submission" date="2019-10" db="EMBL/GenBank/DDBJ databases">
        <title>Alkaliphilus serpentinus sp. nov. and Alkaliphilus pronyensis sp. nov., two novel anaerobic alkaliphilic species isolated from the serpentinized-hosted hydrothermal field of the Prony Bay (New Caledonia).</title>
        <authorList>
            <person name="Postec A."/>
        </authorList>
    </citation>
    <scope>NUCLEOTIDE SEQUENCE [LARGE SCALE GENOMIC DNA]</scope>
    <source>
        <strain evidence="5 6">LacT</strain>
    </source>
</reference>
<dbReference type="EMBL" id="WBZB01000014">
    <property type="protein sequence ID" value="KAB3531122.1"/>
    <property type="molecule type" value="Genomic_DNA"/>
</dbReference>
<dbReference type="PROSITE" id="PS50045">
    <property type="entry name" value="SIGMA54_INTERACT_4"/>
    <property type="match status" value="1"/>
</dbReference>
<dbReference type="OrthoDB" id="9803970at2"/>
<dbReference type="CDD" id="cd00009">
    <property type="entry name" value="AAA"/>
    <property type="match status" value="1"/>
</dbReference>
<dbReference type="PANTHER" id="PTHR32071:SF57">
    <property type="entry name" value="C4-DICARBOXYLATE TRANSPORT TRANSCRIPTIONAL REGULATORY PROTEIN DCTD"/>
    <property type="match status" value="1"/>
</dbReference>
<keyword evidence="1" id="KW-0547">Nucleotide-binding</keyword>
<dbReference type="SMART" id="SM00382">
    <property type="entry name" value="AAA"/>
    <property type="match status" value="1"/>
</dbReference>
<dbReference type="SUPFAM" id="SSF52540">
    <property type="entry name" value="P-loop containing nucleoside triphosphate hydrolases"/>
    <property type="match status" value="1"/>
</dbReference>
<dbReference type="Pfam" id="PF00158">
    <property type="entry name" value="Sigma54_activat"/>
    <property type="match status" value="1"/>
</dbReference>
<evidence type="ECO:0000256" key="2">
    <source>
        <dbReference type="ARBA" id="ARBA00022840"/>
    </source>
</evidence>
<dbReference type="InterPro" id="IPR000014">
    <property type="entry name" value="PAS"/>
</dbReference>
<evidence type="ECO:0000313" key="5">
    <source>
        <dbReference type="EMBL" id="KAB3531122.1"/>
    </source>
</evidence>
<keyword evidence="2" id="KW-0067">ATP-binding</keyword>
<dbReference type="PROSITE" id="PS00675">
    <property type="entry name" value="SIGMA54_INTERACT_1"/>
    <property type="match status" value="1"/>
</dbReference>
<dbReference type="GO" id="GO:0005524">
    <property type="term" value="F:ATP binding"/>
    <property type="evidence" value="ECO:0007669"/>
    <property type="project" value="UniProtKB-KW"/>
</dbReference>
<protein>
    <submittedName>
        <fullName evidence="5">AAA family ATPase</fullName>
    </submittedName>
</protein>
<organism evidence="5 6">
    <name type="scientific">Alkaliphilus serpentinus</name>
    <dbReference type="NCBI Taxonomy" id="1482731"/>
    <lineage>
        <taxon>Bacteria</taxon>
        <taxon>Bacillati</taxon>
        <taxon>Bacillota</taxon>
        <taxon>Clostridia</taxon>
        <taxon>Peptostreptococcales</taxon>
        <taxon>Natronincolaceae</taxon>
        <taxon>Alkaliphilus</taxon>
    </lineage>
</organism>
<gene>
    <name evidence="5" type="ORF">F8153_05665</name>
</gene>
<dbReference type="InterPro" id="IPR027417">
    <property type="entry name" value="P-loop_NTPase"/>
</dbReference>
<dbReference type="SUPFAM" id="SSF55785">
    <property type="entry name" value="PYP-like sensor domain (PAS domain)"/>
    <property type="match status" value="1"/>
</dbReference>
<dbReference type="InterPro" id="IPR003593">
    <property type="entry name" value="AAA+_ATPase"/>
</dbReference>
<dbReference type="InterPro" id="IPR002078">
    <property type="entry name" value="Sigma_54_int"/>
</dbReference>
<dbReference type="SMART" id="SM00091">
    <property type="entry name" value="PAS"/>
    <property type="match status" value="1"/>
</dbReference>
<dbReference type="FunFam" id="3.40.50.300:FF:000006">
    <property type="entry name" value="DNA-binding transcriptional regulator NtrC"/>
    <property type="match status" value="1"/>
</dbReference>
<evidence type="ECO:0000313" key="6">
    <source>
        <dbReference type="Proteomes" id="UP000465601"/>
    </source>
</evidence>
<dbReference type="PROSITE" id="PS50112">
    <property type="entry name" value="PAS"/>
    <property type="match status" value="1"/>
</dbReference>
<dbReference type="Proteomes" id="UP000465601">
    <property type="component" value="Unassembled WGS sequence"/>
</dbReference>
<dbReference type="InterPro" id="IPR058031">
    <property type="entry name" value="AAA_lid_NorR"/>
</dbReference>
<dbReference type="RefSeq" id="WP_151865401.1">
    <property type="nucleotide sequence ID" value="NZ_WBZB01000014.1"/>
</dbReference>